<name>A0A7D7A776_9CLOT</name>
<protein>
    <submittedName>
        <fullName evidence="4">Polysaccharide biosynthesis protein</fullName>
    </submittedName>
</protein>
<comment type="similarity">
    <text evidence="1">Belongs to the polysaccharide synthase family.</text>
</comment>
<dbReference type="InterPro" id="IPR003869">
    <property type="entry name" value="Polysac_CapD-like"/>
</dbReference>
<dbReference type="PANTHER" id="PTHR43318">
    <property type="entry name" value="UDP-N-ACETYLGLUCOSAMINE 4,6-DEHYDRATASE"/>
    <property type="match status" value="1"/>
</dbReference>
<dbReference type="Pfam" id="PF02719">
    <property type="entry name" value="Polysacc_synt_2"/>
    <property type="match status" value="1"/>
</dbReference>
<dbReference type="Pfam" id="PF13727">
    <property type="entry name" value="CoA_binding_3"/>
    <property type="match status" value="1"/>
</dbReference>
<evidence type="ECO:0000259" key="3">
    <source>
        <dbReference type="Pfam" id="PF02719"/>
    </source>
</evidence>
<feature type="domain" description="Polysaccharide biosynthesis protein CapD-like" evidence="3">
    <location>
        <begin position="283"/>
        <end position="564"/>
    </location>
</feature>
<accession>A0A7D7A776</accession>
<keyword evidence="2" id="KW-1133">Transmembrane helix</keyword>
<evidence type="ECO:0000313" key="4">
    <source>
        <dbReference type="EMBL" id="QLY82398.1"/>
    </source>
</evidence>
<feature type="transmembrane region" description="Helical" evidence="2">
    <location>
        <begin position="7"/>
        <end position="29"/>
    </location>
</feature>
<evidence type="ECO:0000256" key="2">
    <source>
        <dbReference type="SAM" id="Phobius"/>
    </source>
</evidence>
<feature type="transmembrane region" description="Helical" evidence="2">
    <location>
        <begin position="74"/>
        <end position="95"/>
    </location>
</feature>
<dbReference type="KEGG" id="cint:HZF06_18800"/>
<dbReference type="CDD" id="cd05237">
    <property type="entry name" value="UDP_invert_4-6DH_SDR_e"/>
    <property type="match status" value="1"/>
</dbReference>
<proteinExistence type="inferred from homology"/>
<dbReference type="InterPro" id="IPR051203">
    <property type="entry name" value="Polysaccharide_Synthase-Rel"/>
</dbReference>
<gene>
    <name evidence="4" type="ORF">HZF06_18800</name>
</gene>
<keyword evidence="2" id="KW-0812">Transmembrane</keyword>
<evidence type="ECO:0000256" key="1">
    <source>
        <dbReference type="ARBA" id="ARBA00007430"/>
    </source>
</evidence>
<organism evidence="4 5">
    <name type="scientific">Clostridium intestinale</name>
    <dbReference type="NCBI Taxonomy" id="36845"/>
    <lineage>
        <taxon>Bacteria</taxon>
        <taxon>Bacillati</taxon>
        <taxon>Bacillota</taxon>
        <taxon>Clostridia</taxon>
        <taxon>Eubacteriales</taxon>
        <taxon>Clostridiaceae</taxon>
        <taxon>Clostridium</taxon>
    </lineage>
</organism>
<reference evidence="4 5" key="1">
    <citation type="submission" date="2020-07" db="EMBL/GenBank/DDBJ databases">
        <title>Electron transfer.</title>
        <authorList>
            <person name="Huang L."/>
            <person name="Liu X."/>
            <person name="Zhou S."/>
        </authorList>
    </citation>
    <scope>NUCLEOTIDE SEQUENCE [LARGE SCALE GENOMIC DNA]</scope>
    <source>
        <strain evidence="4 5">Lx1</strain>
    </source>
</reference>
<feature type="transmembrane region" description="Helical" evidence="2">
    <location>
        <begin position="41"/>
        <end position="62"/>
    </location>
</feature>
<dbReference type="EMBL" id="CP059378">
    <property type="protein sequence ID" value="QLY82398.1"/>
    <property type="molecule type" value="Genomic_DNA"/>
</dbReference>
<dbReference type="PANTHER" id="PTHR43318:SF1">
    <property type="entry name" value="POLYSACCHARIDE BIOSYNTHESIS PROTEIN EPSC-RELATED"/>
    <property type="match status" value="1"/>
</dbReference>
<evidence type="ECO:0000313" key="5">
    <source>
        <dbReference type="Proteomes" id="UP000512286"/>
    </source>
</evidence>
<dbReference type="SUPFAM" id="SSF51735">
    <property type="entry name" value="NAD(P)-binding Rossmann-fold domains"/>
    <property type="match status" value="2"/>
</dbReference>
<dbReference type="RefSeq" id="WP_181603770.1">
    <property type="nucleotide sequence ID" value="NZ_CP059378.1"/>
</dbReference>
<feature type="transmembrane region" description="Helical" evidence="2">
    <location>
        <begin position="101"/>
        <end position="122"/>
    </location>
</feature>
<sequence>MKRYKNLILMIIDIALINLAYLSAFFFRFIDGQNIEYFPNYTHNIVFITLIYIGVFFIFKFYKSLWIYASIDEFMLLICGCVIANILSITLGKIFDFELPYGLSIVSGMIATIYILAFRISFRVYRRIVTNLANINKIGFKRVMIIGAGSAGNMIVNEIKRRPEMKLEPVALIDDSKYKQGTFIAGVKVFGGSKDIERTAKLKAVEEIIIAIPSLKGEDKKELIDIVKRTGCKMKIIPGVYELIQGKVISSQIREVQVEDLLGRDPVVLDNEGISDYITGKTVLVTGGGGSIGSELCRQISKYEPKRLLILDIYENNAYDLQNELKVKFPKLDLKIIIASVRDRKRVEKIFEEFKPEVVFHAAAHKHVPLMEDNPSEAIKNNVFGTLNVAECADRGGVKRFVLISTDKAVNPTNVMGASKRMCEMIIQAINKQSKTEFVAVRFGNVLGSNGSVIPLFKKQIESGGPVTLTNKNITRYFMTIPEASQLVLQAGAYAKGGEIFVLDMGKAVRIYDLACDLIRLSGFEPYKDIKIEVTGLRPGEKLYEELLMAEEGLGSTKHEKIFVGSPTFTDMNMLKKGFDEFRFIIENGDKEDLIRKVEELVPTYKRTPNDVVSNEEQEETAADEIDVFRNNVITVV</sequence>
<dbReference type="Proteomes" id="UP000512286">
    <property type="component" value="Chromosome"/>
</dbReference>
<dbReference type="AlphaFoldDB" id="A0A7D7A776"/>
<keyword evidence="2" id="KW-0472">Membrane</keyword>
<dbReference type="Gene3D" id="3.40.50.720">
    <property type="entry name" value="NAD(P)-binding Rossmann-like Domain"/>
    <property type="match status" value="2"/>
</dbReference>
<dbReference type="InterPro" id="IPR036291">
    <property type="entry name" value="NAD(P)-bd_dom_sf"/>
</dbReference>